<dbReference type="InterPro" id="IPR023606">
    <property type="entry name" value="CoA-Trfase_III_dom_1_sf"/>
</dbReference>
<dbReference type="InterPro" id="IPR044855">
    <property type="entry name" value="CoA-Trfase_III_dom3_sf"/>
</dbReference>
<dbReference type="PANTHER" id="PTHR48228:SF5">
    <property type="entry name" value="ALPHA-METHYLACYL-COA RACEMASE"/>
    <property type="match status" value="1"/>
</dbReference>
<dbReference type="OMA" id="VVIDPFR"/>
<sequence>MSTKKLPLEGIKVIELSGLAPVPFCGMILSDFGAEVILRGKKSIAININTPKGKEVLLNLLKKSDILLDPYRPGTLEKLGLAPESLLKENKRLIIGRISGYGQDGPKKLIAGHDINYIAISGILDKLRRRGEKPFPPINLLGDFAGGSLLGAFGILAAVIEREKSGLGQVVDISMTDGARYLSSFIFIAEEQGMLFNDPPGEGMLDSGAPFYQVYETSDNKFMAIGAIEPKFYKEFLQKVDLNVEEYMSTQMDIEIWPKLIKEFELIFKQKTQEEWTKIFENSDACVTPVLSAEQLRSMMNTPTLSLPAPRLSRTPAKVVNSMHDPIEPGTHTIQVLKDLGYSSADIKGLIDANIVGILEDENLKSKL</sequence>
<reference evidence="2 3" key="1">
    <citation type="journal article" date="2015" name="Genome Biol. Evol.">
        <title>Phylogenomic analyses indicate that early fungi evolved digesting cell walls of algal ancestors of land plants.</title>
        <authorList>
            <person name="Chang Y."/>
            <person name="Wang S."/>
            <person name="Sekimoto S."/>
            <person name="Aerts A.L."/>
            <person name="Choi C."/>
            <person name="Clum A."/>
            <person name="LaButti K.M."/>
            <person name="Lindquist E.A."/>
            <person name="Yee Ngan C."/>
            <person name="Ohm R.A."/>
            <person name="Salamov A.A."/>
            <person name="Grigoriev I.V."/>
            <person name="Spatafora J.W."/>
            <person name="Berbee M.L."/>
        </authorList>
    </citation>
    <scope>NUCLEOTIDE SEQUENCE [LARGE SCALE GENOMIC DNA]</scope>
    <source>
        <strain evidence="2 3">NRRL 28638</strain>
    </source>
</reference>
<accession>A0A137P5X6</accession>
<protein>
    <submittedName>
        <fullName evidence="2">2-methylacyl-CoA racemase</fullName>
    </submittedName>
</protein>
<dbReference type="GO" id="GO:0003824">
    <property type="term" value="F:catalytic activity"/>
    <property type="evidence" value="ECO:0007669"/>
    <property type="project" value="InterPro"/>
</dbReference>
<name>A0A137P5X6_CONC2</name>
<evidence type="ECO:0000313" key="2">
    <source>
        <dbReference type="EMBL" id="KXN70369.1"/>
    </source>
</evidence>
<dbReference type="STRING" id="796925.A0A137P5X6"/>
<keyword evidence="3" id="KW-1185">Reference proteome</keyword>
<dbReference type="EMBL" id="KQ964504">
    <property type="protein sequence ID" value="KXN70369.1"/>
    <property type="molecule type" value="Genomic_DNA"/>
</dbReference>
<organism evidence="2 3">
    <name type="scientific">Conidiobolus coronatus (strain ATCC 28846 / CBS 209.66 / NRRL 28638)</name>
    <name type="common">Delacroixia coronata</name>
    <dbReference type="NCBI Taxonomy" id="796925"/>
    <lineage>
        <taxon>Eukaryota</taxon>
        <taxon>Fungi</taxon>
        <taxon>Fungi incertae sedis</taxon>
        <taxon>Zoopagomycota</taxon>
        <taxon>Entomophthoromycotina</taxon>
        <taxon>Entomophthoromycetes</taxon>
        <taxon>Entomophthorales</taxon>
        <taxon>Ancylistaceae</taxon>
        <taxon>Conidiobolus</taxon>
    </lineage>
</organism>
<dbReference type="PANTHER" id="PTHR48228">
    <property type="entry name" value="SUCCINYL-COA--D-CITRAMALATE COA-TRANSFERASE"/>
    <property type="match status" value="1"/>
</dbReference>
<dbReference type="OrthoDB" id="16747at2759"/>
<evidence type="ECO:0000313" key="3">
    <source>
        <dbReference type="Proteomes" id="UP000070444"/>
    </source>
</evidence>
<dbReference type="Pfam" id="PF02515">
    <property type="entry name" value="CoA_transf_3"/>
    <property type="match status" value="2"/>
</dbReference>
<dbReference type="InterPro" id="IPR050509">
    <property type="entry name" value="CoA-transferase_III"/>
</dbReference>
<dbReference type="Gene3D" id="3.30.1540.10">
    <property type="entry name" value="formyl-coa transferase, domain 3"/>
    <property type="match status" value="1"/>
</dbReference>
<dbReference type="AlphaFoldDB" id="A0A137P5X6"/>
<gene>
    <name evidence="2" type="ORF">CONCODRAFT_75673</name>
</gene>
<dbReference type="SUPFAM" id="SSF89796">
    <property type="entry name" value="CoA-transferase family III (CaiB/BaiF)"/>
    <property type="match status" value="1"/>
</dbReference>
<comment type="similarity">
    <text evidence="1">Belongs to the CoA-transferase III family.</text>
</comment>
<dbReference type="Gene3D" id="3.40.50.10540">
    <property type="entry name" value="Crotonobetainyl-coa:carnitine coa-transferase, domain 1"/>
    <property type="match status" value="1"/>
</dbReference>
<evidence type="ECO:0000256" key="1">
    <source>
        <dbReference type="ARBA" id="ARBA00008383"/>
    </source>
</evidence>
<dbReference type="Proteomes" id="UP000070444">
    <property type="component" value="Unassembled WGS sequence"/>
</dbReference>
<dbReference type="InterPro" id="IPR003673">
    <property type="entry name" value="CoA-Trfase_fam_III"/>
</dbReference>
<proteinExistence type="inferred from homology"/>